<feature type="non-terminal residue" evidence="1">
    <location>
        <position position="69"/>
    </location>
</feature>
<reference evidence="1 2" key="1">
    <citation type="journal article" date="2018" name="Sci. Rep.">
        <title>Genomic signatures of local adaptation to the degree of environmental predictability in rotifers.</title>
        <authorList>
            <person name="Franch-Gras L."/>
            <person name="Hahn C."/>
            <person name="Garcia-Roger E.M."/>
            <person name="Carmona M.J."/>
            <person name="Serra M."/>
            <person name="Gomez A."/>
        </authorList>
    </citation>
    <scope>NUCLEOTIDE SEQUENCE [LARGE SCALE GENOMIC DNA]</scope>
    <source>
        <strain evidence="1">HYR1</strain>
    </source>
</reference>
<dbReference type="Proteomes" id="UP000276133">
    <property type="component" value="Unassembled WGS sequence"/>
</dbReference>
<comment type="caution">
    <text evidence="1">The sequence shown here is derived from an EMBL/GenBank/DDBJ whole genome shotgun (WGS) entry which is preliminary data.</text>
</comment>
<dbReference type="EMBL" id="REGN01007106">
    <property type="protein sequence ID" value="RNA07266.1"/>
    <property type="molecule type" value="Genomic_DNA"/>
</dbReference>
<evidence type="ECO:0000313" key="1">
    <source>
        <dbReference type="EMBL" id="RNA07266.1"/>
    </source>
</evidence>
<organism evidence="1 2">
    <name type="scientific">Brachionus plicatilis</name>
    <name type="common">Marine rotifer</name>
    <name type="synonym">Brachionus muelleri</name>
    <dbReference type="NCBI Taxonomy" id="10195"/>
    <lineage>
        <taxon>Eukaryota</taxon>
        <taxon>Metazoa</taxon>
        <taxon>Spiralia</taxon>
        <taxon>Gnathifera</taxon>
        <taxon>Rotifera</taxon>
        <taxon>Eurotatoria</taxon>
        <taxon>Monogononta</taxon>
        <taxon>Pseudotrocha</taxon>
        <taxon>Ploima</taxon>
        <taxon>Brachionidae</taxon>
        <taxon>Brachionus</taxon>
    </lineage>
</organism>
<evidence type="ECO:0000313" key="2">
    <source>
        <dbReference type="Proteomes" id="UP000276133"/>
    </source>
</evidence>
<name>A0A3M7Q773_BRAPC</name>
<protein>
    <submittedName>
        <fullName evidence="1">Uncharacterized protein</fullName>
    </submittedName>
</protein>
<gene>
    <name evidence="1" type="ORF">BpHYR1_041334</name>
</gene>
<sequence length="69" mass="7588">MACIACGHSKPPLFGFVKSNLELAALITRWKGKKFMFAQVTTSSSNLTFSTTNSYSACMETQESKFVRG</sequence>
<keyword evidence="2" id="KW-1185">Reference proteome</keyword>
<accession>A0A3M7Q773</accession>
<proteinExistence type="predicted"/>
<dbReference type="AlphaFoldDB" id="A0A3M7Q773"/>